<evidence type="ECO:0000313" key="1">
    <source>
        <dbReference type="EMBL" id="PDX18271.1"/>
    </source>
</evidence>
<reference evidence="1 2" key="1">
    <citation type="journal article" date="2017" name="Gut Pathog.">
        <title>Phylogenomics of Colombian Helicobacter pylori isolates.</title>
        <authorList>
            <person name="Gutierrez-Escobar A.J."/>
            <person name="Trujillo E."/>
            <person name="Acevedo O."/>
            <person name="Bravo M.M."/>
        </authorList>
    </citation>
    <scope>NUCLEOTIDE SEQUENCE [LARGE SCALE GENOMIC DNA]</scope>
    <source>
        <strain evidence="1 2">22346</strain>
    </source>
</reference>
<proteinExistence type="predicted"/>
<dbReference type="RefSeq" id="WP_078243188.1">
    <property type="nucleotide sequence ID" value="NZ_MBIS01000011.1"/>
</dbReference>
<protein>
    <recommendedName>
        <fullName evidence="3">Superinfection exclusion protein B</fullName>
    </recommendedName>
</protein>
<gene>
    <name evidence="1" type="ORF">BB413_05875</name>
</gene>
<sequence>MEKLFEKILHEMRSRISFLLAFVVSLIVFIMDPKGVFHFIFESIFQYTQNKILSFSLSFFFIFFFFYAIFLIFYQIFLWYGTKKYEQNERDKIDKKTAHQIHQFPNEIKKELYECYSKKQNKIPRTDDLDDLIGHLSLRDFFEPTKDDYIVKPNVLRAIKKYHRIAFESVYWQWENFQKEGNVSGKIK</sequence>
<dbReference type="EMBL" id="MBIS01000011">
    <property type="protein sequence ID" value="PDX18271.1"/>
    <property type="molecule type" value="Genomic_DNA"/>
</dbReference>
<comment type="caution">
    <text evidence="1">The sequence shown here is derived from an EMBL/GenBank/DDBJ whole genome shotgun (WGS) entry which is preliminary data.</text>
</comment>
<dbReference type="Proteomes" id="UP000220275">
    <property type="component" value="Unassembled WGS sequence"/>
</dbReference>
<evidence type="ECO:0000313" key="2">
    <source>
        <dbReference type="Proteomes" id="UP000220275"/>
    </source>
</evidence>
<evidence type="ECO:0008006" key="3">
    <source>
        <dbReference type="Google" id="ProtNLM"/>
    </source>
</evidence>
<dbReference type="AlphaFoldDB" id="A0A2A6XG54"/>
<name>A0A2A6XG54_HELPX</name>
<organism evidence="1 2">
    <name type="scientific">Helicobacter pylori</name>
    <name type="common">Campylobacter pylori</name>
    <dbReference type="NCBI Taxonomy" id="210"/>
    <lineage>
        <taxon>Bacteria</taxon>
        <taxon>Pseudomonadati</taxon>
        <taxon>Campylobacterota</taxon>
        <taxon>Epsilonproteobacteria</taxon>
        <taxon>Campylobacterales</taxon>
        <taxon>Helicobacteraceae</taxon>
        <taxon>Helicobacter</taxon>
    </lineage>
</organism>
<accession>A0A2A6XG54</accession>